<evidence type="ECO:0000313" key="1">
    <source>
        <dbReference type="EMBL" id="GGJ74964.1"/>
    </source>
</evidence>
<comment type="caution">
    <text evidence="1">The sequence shown here is derived from an EMBL/GenBank/DDBJ whole genome shotgun (WGS) entry which is preliminary data.</text>
</comment>
<dbReference type="Proteomes" id="UP000606115">
    <property type="component" value="Unassembled WGS sequence"/>
</dbReference>
<name>A0ABQ2DZP6_9MICC</name>
<reference evidence="2" key="1">
    <citation type="journal article" date="2019" name="Int. J. Syst. Evol. Microbiol.">
        <title>The Global Catalogue of Microorganisms (GCM) 10K type strain sequencing project: providing services to taxonomists for standard genome sequencing and annotation.</title>
        <authorList>
            <consortium name="The Broad Institute Genomics Platform"/>
            <consortium name="The Broad Institute Genome Sequencing Center for Infectious Disease"/>
            <person name="Wu L."/>
            <person name="Ma J."/>
        </authorList>
    </citation>
    <scope>NUCLEOTIDE SEQUENCE [LARGE SCALE GENOMIC DNA]</scope>
    <source>
        <strain evidence="2">CGMCC 1.3685</strain>
    </source>
</reference>
<organism evidence="1 2">
    <name type="scientific">Glutamicibacter ardleyensis</name>
    <dbReference type="NCBI Taxonomy" id="225894"/>
    <lineage>
        <taxon>Bacteria</taxon>
        <taxon>Bacillati</taxon>
        <taxon>Actinomycetota</taxon>
        <taxon>Actinomycetes</taxon>
        <taxon>Micrococcales</taxon>
        <taxon>Micrococcaceae</taxon>
        <taxon>Glutamicibacter</taxon>
    </lineage>
</organism>
<dbReference type="EMBL" id="BMKX01000025">
    <property type="protein sequence ID" value="GGJ74964.1"/>
    <property type="molecule type" value="Genomic_DNA"/>
</dbReference>
<gene>
    <name evidence="1" type="ORF">GCM10007173_37480</name>
</gene>
<proteinExistence type="predicted"/>
<sequence>MQFVSEMPRKVLRSSSEVKENFANESFEMRFNKIQMNNNVNI</sequence>
<protein>
    <submittedName>
        <fullName evidence="1">Uncharacterized protein</fullName>
    </submittedName>
</protein>
<evidence type="ECO:0000313" key="2">
    <source>
        <dbReference type="Proteomes" id="UP000606115"/>
    </source>
</evidence>
<keyword evidence="2" id="KW-1185">Reference proteome</keyword>
<accession>A0ABQ2DZP6</accession>